<evidence type="ECO:0000313" key="1">
    <source>
        <dbReference type="EMBL" id="ODA34639.1"/>
    </source>
</evidence>
<accession>A0A1C3EN54</accession>
<dbReference type="EMBL" id="LYDR01000039">
    <property type="protein sequence ID" value="ODA34639.1"/>
    <property type="molecule type" value="Genomic_DNA"/>
</dbReference>
<protein>
    <submittedName>
        <fullName evidence="1">Uncharacterized protein</fullName>
    </submittedName>
</protein>
<evidence type="ECO:0000313" key="2">
    <source>
        <dbReference type="Proteomes" id="UP000094828"/>
    </source>
</evidence>
<reference evidence="1 2" key="1">
    <citation type="submission" date="2016-05" db="EMBL/GenBank/DDBJ databases">
        <title>Genomic and physiological characterization of Planctopirus sp. isolated from fresh water lake.</title>
        <authorList>
            <person name="Subhash Y."/>
            <person name="Ramana C."/>
        </authorList>
    </citation>
    <scope>NUCLEOTIDE SEQUENCE [LARGE SCALE GENOMIC DNA]</scope>
    <source>
        <strain evidence="1 2">JC280</strain>
    </source>
</reference>
<keyword evidence="2" id="KW-1185">Reference proteome</keyword>
<dbReference type="AlphaFoldDB" id="A0A1C3EN54"/>
<gene>
    <name evidence="1" type="ORF">A6X21_02865</name>
</gene>
<sequence length="152" mass="16764">MVKPFSYRTPQHLLVLQVVDRKEEARRVAGLRVVDLGLVMKPVALLADHAMVARKGVGLRGVGRGLAMKLVALLVDHVMVAQRVVGQKGVGQRDAGRVRVENDPKDAGREKMVVGLHHRVDRAKNVPALVRVVRKFDVPSDPVHPLQNCSNR</sequence>
<dbReference type="STRING" id="1841610.A6X21_02865"/>
<organism evidence="1 2">
    <name type="scientific">Planctopirus hydrillae</name>
    <dbReference type="NCBI Taxonomy" id="1841610"/>
    <lineage>
        <taxon>Bacteria</taxon>
        <taxon>Pseudomonadati</taxon>
        <taxon>Planctomycetota</taxon>
        <taxon>Planctomycetia</taxon>
        <taxon>Planctomycetales</taxon>
        <taxon>Planctomycetaceae</taxon>
        <taxon>Planctopirus</taxon>
    </lineage>
</organism>
<proteinExistence type="predicted"/>
<dbReference type="Proteomes" id="UP000094828">
    <property type="component" value="Unassembled WGS sequence"/>
</dbReference>
<comment type="caution">
    <text evidence="1">The sequence shown here is derived from an EMBL/GenBank/DDBJ whole genome shotgun (WGS) entry which is preliminary data.</text>
</comment>
<name>A0A1C3EN54_9PLAN</name>